<proteinExistence type="predicted"/>
<gene>
    <name evidence="1" type="ORF">H671_5g13694</name>
</gene>
<evidence type="ECO:0000313" key="1">
    <source>
        <dbReference type="EMBL" id="ERE74101.1"/>
    </source>
</evidence>
<sequence length="88" mass="9655">MSCVVLAGETIVQDKDSCKMWIYNIKQISAWSAVSEGLSSKTLTPLLILPPSLQLDSNNSAQCLAVGICFWFHQHLDEGARMPFKGAN</sequence>
<dbReference type="Proteomes" id="UP000030759">
    <property type="component" value="Unassembled WGS sequence"/>
</dbReference>
<evidence type="ECO:0000313" key="2">
    <source>
        <dbReference type="Proteomes" id="UP000030759"/>
    </source>
</evidence>
<organism evidence="1 2">
    <name type="scientific">Cricetulus griseus</name>
    <name type="common">Chinese hamster</name>
    <name type="synonym">Cricetulus barabensis griseus</name>
    <dbReference type="NCBI Taxonomy" id="10029"/>
    <lineage>
        <taxon>Eukaryota</taxon>
        <taxon>Metazoa</taxon>
        <taxon>Chordata</taxon>
        <taxon>Craniata</taxon>
        <taxon>Vertebrata</taxon>
        <taxon>Euteleostomi</taxon>
        <taxon>Mammalia</taxon>
        <taxon>Eutheria</taxon>
        <taxon>Euarchontoglires</taxon>
        <taxon>Glires</taxon>
        <taxon>Rodentia</taxon>
        <taxon>Myomorpha</taxon>
        <taxon>Muroidea</taxon>
        <taxon>Cricetidae</taxon>
        <taxon>Cricetinae</taxon>
        <taxon>Cricetulus</taxon>
    </lineage>
</organism>
<reference evidence="2" key="1">
    <citation type="journal article" date="2013" name="Nat. Biotechnol.">
        <title>Chinese hamster genome sequenced from sorted chromosomes.</title>
        <authorList>
            <person name="Brinkrolf K."/>
            <person name="Rupp O."/>
            <person name="Laux H."/>
            <person name="Kollin F."/>
            <person name="Ernst W."/>
            <person name="Linke B."/>
            <person name="Kofler R."/>
            <person name="Romand S."/>
            <person name="Hesse F."/>
            <person name="Budach W.E."/>
            <person name="Galosy S."/>
            <person name="Muller D."/>
            <person name="Noll T."/>
            <person name="Wienberg J."/>
            <person name="Jostock T."/>
            <person name="Leonard M."/>
            <person name="Grillari J."/>
            <person name="Tauch A."/>
            <person name="Goesmann A."/>
            <person name="Helk B."/>
            <person name="Mott J.E."/>
            <person name="Puhler A."/>
            <person name="Borth N."/>
        </authorList>
    </citation>
    <scope>NUCLEOTIDE SEQUENCE [LARGE SCALE GENOMIC DNA]</scope>
    <source>
        <strain evidence="2">17A/GY</strain>
    </source>
</reference>
<dbReference type="EMBL" id="KE676241">
    <property type="protein sequence ID" value="ERE74101.1"/>
    <property type="molecule type" value="Genomic_DNA"/>
</dbReference>
<accession>A0A061I6R4</accession>
<dbReference type="AlphaFoldDB" id="A0A061I6R4"/>
<protein>
    <submittedName>
        <fullName evidence="1">Uncharacterized protein</fullName>
    </submittedName>
</protein>
<name>A0A061I6R4_CRIGR</name>